<proteinExistence type="predicted"/>
<evidence type="ECO:0000313" key="2">
    <source>
        <dbReference type="Proteomes" id="UP000308133"/>
    </source>
</evidence>
<comment type="caution">
    <text evidence="1">The sequence shown here is derived from an EMBL/GenBank/DDBJ whole genome shotgun (WGS) entry which is preliminary data.</text>
</comment>
<evidence type="ECO:0000313" key="1">
    <source>
        <dbReference type="EMBL" id="TKX25992.1"/>
    </source>
</evidence>
<reference evidence="1 2" key="1">
    <citation type="submission" date="2018-02" db="EMBL/GenBank/DDBJ databases">
        <title>Draft genome sequences of Elsinoe sp., causing black scab on jojoba.</title>
        <authorList>
            <person name="Stodart B."/>
            <person name="Jeffress S."/>
            <person name="Ash G."/>
            <person name="Arun Chinnappa K."/>
        </authorList>
    </citation>
    <scope>NUCLEOTIDE SEQUENCE [LARGE SCALE GENOMIC DNA]</scope>
    <source>
        <strain evidence="1 2">Hillstone_2</strain>
    </source>
</reference>
<accession>A0A4V6DW03</accession>
<dbReference type="Proteomes" id="UP000308133">
    <property type="component" value="Unassembled WGS sequence"/>
</dbReference>
<name>A0A4V6DW03_9PEZI</name>
<dbReference type="EMBL" id="PTQR01000021">
    <property type="protein sequence ID" value="TKX25992.1"/>
    <property type="molecule type" value="Genomic_DNA"/>
</dbReference>
<sequence length="232" mass="27256">MAEQIITIDRLDQIKRSRPVDHRDNTATQLRNQLTQDGITQWGLRIYRCTDGDDEAWQRFMDFFRERSTVHLRRLSAADLSSTLVWDVQEDASTLDGTSKAVVRDLYRQWVTQATGGIDPASREALNPRYRFCVHVDEESLRSVLQYLDTRDSRVFEEGFVNLVQLEWIPELHDPELGEEEDEELELEGLRLWDVGWLKTGLEYLYPSTYELLYADEAWELLYQRPPEIAMP</sequence>
<organism evidence="1 2">
    <name type="scientific">Elsinoe australis</name>
    <dbReference type="NCBI Taxonomy" id="40998"/>
    <lineage>
        <taxon>Eukaryota</taxon>
        <taxon>Fungi</taxon>
        <taxon>Dikarya</taxon>
        <taxon>Ascomycota</taxon>
        <taxon>Pezizomycotina</taxon>
        <taxon>Dothideomycetes</taxon>
        <taxon>Dothideomycetidae</taxon>
        <taxon>Myriangiales</taxon>
        <taxon>Elsinoaceae</taxon>
        <taxon>Elsinoe</taxon>
    </lineage>
</organism>
<dbReference type="AlphaFoldDB" id="A0A4V6DW03"/>
<gene>
    <name evidence="1" type="ORF">C1H76_1839</name>
</gene>
<protein>
    <submittedName>
        <fullName evidence="1">Uncharacterized protein</fullName>
    </submittedName>
</protein>